<evidence type="ECO:0000313" key="1">
    <source>
        <dbReference type="EMBL" id="KAI3749220.1"/>
    </source>
</evidence>
<dbReference type="EMBL" id="CM042012">
    <property type="protein sequence ID" value="KAI3749220.1"/>
    <property type="molecule type" value="Genomic_DNA"/>
</dbReference>
<keyword evidence="2" id="KW-1185">Reference proteome</keyword>
<organism evidence="1 2">
    <name type="scientific">Cichorium intybus</name>
    <name type="common">Chicory</name>
    <dbReference type="NCBI Taxonomy" id="13427"/>
    <lineage>
        <taxon>Eukaryota</taxon>
        <taxon>Viridiplantae</taxon>
        <taxon>Streptophyta</taxon>
        <taxon>Embryophyta</taxon>
        <taxon>Tracheophyta</taxon>
        <taxon>Spermatophyta</taxon>
        <taxon>Magnoliopsida</taxon>
        <taxon>eudicotyledons</taxon>
        <taxon>Gunneridae</taxon>
        <taxon>Pentapetalae</taxon>
        <taxon>asterids</taxon>
        <taxon>campanulids</taxon>
        <taxon>Asterales</taxon>
        <taxon>Asteraceae</taxon>
        <taxon>Cichorioideae</taxon>
        <taxon>Cichorieae</taxon>
        <taxon>Cichoriinae</taxon>
        <taxon>Cichorium</taxon>
    </lineage>
</organism>
<reference evidence="1 2" key="2">
    <citation type="journal article" date="2022" name="Mol. Ecol. Resour.">
        <title>The genomes of chicory, endive, great burdock and yacon provide insights into Asteraceae paleo-polyploidization history and plant inulin production.</title>
        <authorList>
            <person name="Fan W."/>
            <person name="Wang S."/>
            <person name="Wang H."/>
            <person name="Wang A."/>
            <person name="Jiang F."/>
            <person name="Liu H."/>
            <person name="Zhao H."/>
            <person name="Xu D."/>
            <person name="Zhang Y."/>
        </authorList>
    </citation>
    <scope>NUCLEOTIDE SEQUENCE [LARGE SCALE GENOMIC DNA]</scope>
    <source>
        <strain evidence="2">cv. Punajuju</strain>
        <tissue evidence="1">Leaves</tissue>
    </source>
</reference>
<proteinExistence type="predicted"/>
<sequence length="88" mass="10358">MSYPKERGDRRDALSELMVSPELRATCHHRKRISDATRWEEKGLMACPREEWNRVNQELNNELKEEPLKVRVRDASIKAHDALKDNDS</sequence>
<accession>A0ACB9DRM6</accession>
<evidence type="ECO:0000313" key="2">
    <source>
        <dbReference type="Proteomes" id="UP001055811"/>
    </source>
</evidence>
<protein>
    <submittedName>
        <fullName evidence="1">Uncharacterized protein</fullName>
    </submittedName>
</protein>
<reference evidence="2" key="1">
    <citation type="journal article" date="2022" name="Mol. Ecol. Resour.">
        <title>The genomes of chicory, endive, great burdock and yacon provide insights into Asteraceae palaeo-polyploidization history and plant inulin production.</title>
        <authorList>
            <person name="Fan W."/>
            <person name="Wang S."/>
            <person name="Wang H."/>
            <person name="Wang A."/>
            <person name="Jiang F."/>
            <person name="Liu H."/>
            <person name="Zhao H."/>
            <person name="Xu D."/>
            <person name="Zhang Y."/>
        </authorList>
    </citation>
    <scope>NUCLEOTIDE SEQUENCE [LARGE SCALE GENOMIC DNA]</scope>
    <source>
        <strain evidence="2">cv. Punajuju</strain>
    </source>
</reference>
<name>A0ACB9DRM6_CICIN</name>
<gene>
    <name evidence="1" type="ORF">L2E82_19827</name>
</gene>
<dbReference type="Proteomes" id="UP001055811">
    <property type="component" value="Linkage Group LG04"/>
</dbReference>
<comment type="caution">
    <text evidence="1">The sequence shown here is derived from an EMBL/GenBank/DDBJ whole genome shotgun (WGS) entry which is preliminary data.</text>
</comment>